<evidence type="ECO:0000256" key="1">
    <source>
        <dbReference type="SAM" id="MobiDB-lite"/>
    </source>
</evidence>
<protein>
    <submittedName>
        <fullName evidence="2">Uncharacterized protein</fullName>
    </submittedName>
</protein>
<dbReference type="PANTHER" id="PTHR28457:SF2">
    <property type="entry name" value="SIMILAR TO 4930578I06RIK PROTEIN"/>
    <property type="match status" value="1"/>
</dbReference>
<sequence>MNERIILSHYCPITELPPSQAIKILPEKLSTFGVKLPPSHLRAIYSYFHNTLIKHYALYRFVLTRERDRHQTFGNLEVYAPPSPLPLREGMELEAWKYEQKLAALSATEDEKRADMAHIRETLHTQRENLLQEVYKSTLQEIIQHEIQTTFEILQLKLQKRALILNPPAPYPPPPSPKAQEKQGSKVQKKSSENQQKREEKKKKQKKK</sequence>
<dbReference type="PANTHER" id="PTHR28457">
    <property type="entry name" value="COILED-COIL DOMAIN-CONTAINING PROTEIN 189"/>
    <property type="match status" value="1"/>
</dbReference>
<keyword evidence="3" id="KW-1185">Reference proteome</keyword>
<evidence type="ECO:0000313" key="3">
    <source>
        <dbReference type="Proteomes" id="UP000826234"/>
    </source>
</evidence>
<organism evidence="2 3">
    <name type="scientific">Phrynosoma platyrhinos</name>
    <name type="common">Desert horned lizard</name>
    <dbReference type="NCBI Taxonomy" id="52577"/>
    <lineage>
        <taxon>Eukaryota</taxon>
        <taxon>Metazoa</taxon>
        <taxon>Chordata</taxon>
        <taxon>Craniata</taxon>
        <taxon>Vertebrata</taxon>
        <taxon>Euteleostomi</taxon>
        <taxon>Lepidosauria</taxon>
        <taxon>Squamata</taxon>
        <taxon>Bifurcata</taxon>
        <taxon>Unidentata</taxon>
        <taxon>Episquamata</taxon>
        <taxon>Toxicofera</taxon>
        <taxon>Iguania</taxon>
        <taxon>Phrynosomatidae</taxon>
        <taxon>Phrynosomatinae</taxon>
        <taxon>Phrynosoma</taxon>
    </lineage>
</organism>
<evidence type="ECO:0000313" key="2">
    <source>
        <dbReference type="EMBL" id="KAH0622906.1"/>
    </source>
</evidence>
<dbReference type="InterPro" id="IPR032727">
    <property type="entry name" value="CLAMP"/>
</dbReference>
<feature type="region of interest" description="Disordered" evidence="1">
    <location>
        <begin position="165"/>
        <end position="208"/>
    </location>
</feature>
<gene>
    <name evidence="2" type="ORF">JD844_025771</name>
</gene>
<dbReference type="Proteomes" id="UP000826234">
    <property type="component" value="Unassembled WGS sequence"/>
</dbReference>
<dbReference type="EMBL" id="JAIPUX010003289">
    <property type="protein sequence ID" value="KAH0622906.1"/>
    <property type="molecule type" value="Genomic_DNA"/>
</dbReference>
<name>A0ABQ7T0H1_PHRPL</name>
<dbReference type="Pfam" id="PF14769">
    <property type="entry name" value="CLAMP"/>
    <property type="match status" value="1"/>
</dbReference>
<feature type="compositionally biased region" description="Basic and acidic residues" evidence="1">
    <location>
        <begin position="179"/>
        <end position="199"/>
    </location>
</feature>
<proteinExistence type="predicted"/>
<reference evidence="2 3" key="1">
    <citation type="journal article" date="2022" name="Gigascience">
        <title>A chromosome-level genome assembly and annotation of the desert horned lizard, Phrynosoma platyrhinos, provides insight into chromosomal rearrangements among reptiles.</title>
        <authorList>
            <person name="Koochekian N."/>
            <person name="Ascanio A."/>
            <person name="Farleigh K."/>
            <person name="Card D.C."/>
            <person name="Schield D.R."/>
            <person name="Castoe T.A."/>
            <person name="Jezkova T."/>
        </authorList>
    </citation>
    <scope>NUCLEOTIDE SEQUENCE [LARGE SCALE GENOMIC DNA]</scope>
    <source>
        <strain evidence="2">NK-2021</strain>
    </source>
</reference>
<feature type="compositionally biased region" description="Pro residues" evidence="1">
    <location>
        <begin position="167"/>
        <end position="177"/>
    </location>
</feature>
<accession>A0ABQ7T0H1</accession>
<comment type="caution">
    <text evidence="2">The sequence shown here is derived from an EMBL/GenBank/DDBJ whole genome shotgun (WGS) entry which is preliminary data.</text>
</comment>